<dbReference type="EMBL" id="GL377315">
    <property type="protein sequence ID" value="EFI91799.1"/>
    <property type="molecule type" value="Genomic_DNA"/>
</dbReference>
<evidence type="ECO:0000256" key="5">
    <source>
        <dbReference type="ARBA" id="ARBA00023136"/>
    </source>
</evidence>
<dbReference type="InParanoid" id="D8QJZ9"/>
<proteinExistence type="predicted"/>
<dbReference type="OrthoDB" id="202672at2759"/>
<dbReference type="GO" id="GO:0005789">
    <property type="term" value="C:endoplasmic reticulum membrane"/>
    <property type="evidence" value="ECO:0007669"/>
    <property type="project" value="UniProtKB-SubCell"/>
</dbReference>
<dbReference type="VEuPathDB" id="FungiDB:SCHCODRAFT_01163716"/>
<reference evidence="8 9" key="1">
    <citation type="journal article" date="2010" name="Nat. Biotechnol.">
        <title>Genome sequence of the model mushroom Schizophyllum commune.</title>
        <authorList>
            <person name="Ohm R.A."/>
            <person name="de Jong J.F."/>
            <person name="Lugones L.G."/>
            <person name="Aerts A."/>
            <person name="Kothe E."/>
            <person name="Stajich J.E."/>
            <person name="de Vries R.P."/>
            <person name="Record E."/>
            <person name="Levasseur A."/>
            <person name="Baker S.E."/>
            <person name="Bartholomew K.A."/>
            <person name="Coutinho P.M."/>
            <person name="Erdmann S."/>
            <person name="Fowler T.J."/>
            <person name="Gathman A.C."/>
            <person name="Lombard V."/>
            <person name="Henrissat B."/>
            <person name="Knabe N."/>
            <person name="Kuees U."/>
            <person name="Lilly W.W."/>
            <person name="Lindquist E."/>
            <person name="Lucas S."/>
            <person name="Magnuson J.K."/>
            <person name="Piumi F."/>
            <person name="Raudaskoski M."/>
            <person name="Salamov A."/>
            <person name="Schmutz J."/>
            <person name="Schwarze F.W.M.R."/>
            <person name="vanKuyk P.A."/>
            <person name="Horton J.S."/>
            <person name="Grigoriev I.V."/>
            <person name="Woesten H.A.B."/>
        </authorList>
    </citation>
    <scope>NUCLEOTIDE SEQUENCE [LARGE SCALE GENOMIC DNA]</scope>
    <source>
        <strain evidence="9">H4-8 / FGSC 9210</strain>
    </source>
</reference>
<dbReference type="Proteomes" id="UP000007431">
    <property type="component" value="Unassembled WGS sequence"/>
</dbReference>
<accession>D8QJZ9</accession>
<keyword evidence="9" id="KW-1185">Reference proteome</keyword>
<dbReference type="AlphaFoldDB" id="D8QJZ9"/>
<name>D8QJZ9_SCHCM</name>
<gene>
    <name evidence="8" type="ORF">SCHCODRAFT_28865</name>
</gene>
<evidence type="ECO:0000256" key="7">
    <source>
        <dbReference type="SAM" id="Phobius"/>
    </source>
</evidence>
<feature type="transmembrane region" description="Helical" evidence="7">
    <location>
        <begin position="55"/>
        <end position="76"/>
    </location>
</feature>
<keyword evidence="4 7" id="KW-1133">Transmembrane helix</keyword>
<comment type="subcellular location">
    <subcellularLocation>
        <location evidence="1">Endoplasmic reticulum membrane</location>
        <topology evidence="1">Multi-pass membrane protein</topology>
    </subcellularLocation>
</comment>
<dbReference type="OMA" id="YHEWRRE"/>
<keyword evidence="5 7" id="KW-0472">Membrane</keyword>
<evidence type="ECO:0000256" key="4">
    <source>
        <dbReference type="ARBA" id="ARBA00022989"/>
    </source>
</evidence>
<dbReference type="eggNOG" id="ENOG502SGA0">
    <property type="taxonomic scope" value="Eukaryota"/>
</dbReference>
<dbReference type="InterPro" id="IPR024512">
    <property type="entry name" value="Ser_palmitoyltrfase_ssu-like"/>
</dbReference>
<evidence type="ECO:0000313" key="9">
    <source>
        <dbReference type="Proteomes" id="UP000007431"/>
    </source>
</evidence>
<keyword evidence="2 7" id="KW-0812">Transmembrane</keyword>
<keyword evidence="3" id="KW-0256">Endoplasmic reticulum</keyword>
<evidence type="ECO:0000313" key="8">
    <source>
        <dbReference type="EMBL" id="EFI91799.1"/>
    </source>
</evidence>
<feature type="non-terminal residue" evidence="8">
    <location>
        <position position="94"/>
    </location>
</feature>
<evidence type="ECO:0000256" key="3">
    <source>
        <dbReference type="ARBA" id="ARBA00022824"/>
    </source>
</evidence>
<dbReference type="KEGG" id="scm:SCHCO_01163716"/>
<evidence type="ECO:0000256" key="2">
    <source>
        <dbReference type="ARBA" id="ARBA00022692"/>
    </source>
</evidence>
<feature type="region of interest" description="Disordered" evidence="6">
    <location>
        <begin position="1"/>
        <end position="24"/>
    </location>
</feature>
<evidence type="ECO:0000256" key="1">
    <source>
        <dbReference type="ARBA" id="ARBA00004477"/>
    </source>
</evidence>
<sequence length="94" mass="11398">MSTTQYTPREYPNAKPNRTCQPPQTRSRISMMLWRWKIWVEGTLIFSMLEPWEKILITSIFLVLFSLIFTAIFKYLPQHVLVMHRRAVYYIWGE</sequence>
<organism evidence="9">
    <name type="scientific">Schizophyllum commune (strain H4-8 / FGSC 9210)</name>
    <name type="common">Split gill fungus</name>
    <dbReference type="NCBI Taxonomy" id="578458"/>
    <lineage>
        <taxon>Eukaryota</taxon>
        <taxon>Fungi</taxon>
        <taxon>Dikarya</taxon>
        <taxon>Basidiomycota</taxon>
        <taxon>Agaricomycotina</taxon>
        <taxon>Agaricomycetes</taxon>
        <taxon>Agaricomycetidae</taxon>
        <taxon>Agaricales</taxon>
        <taxon>Schizophyllaceae</taxon>
        <taxon>Schizophyllum</taxon>
    </lineage>
</organism>
<dbReference type="STRING" id="578458.D8QJZ9"/>
<dbReference type="HOGENOM" id="CLU_122021_2_1_1"/>
<dbReference type="Pfam" id="PF11779">
    <property type="entry name" value="SPT_ssu-like"/>
    <property type="match status" value="1"/>
</dbReference>
<evidence type="ECO:0000256" key="6">
    <source>
        <dbReference type="SAM" id="MobiDB-lite"/>
    </source>
</evidence>
<dbReference type="GeneID" id="9593747"/>
<protein>
    <submittedName>
        <fullName evidence="8">Uncharacterized protein</fullName>
    </submittedName>
</protein>